<dbReference type="AlphaFoldDB" id="S0L670"/>
<organism evidence="8 9">
    <name type="scientific">Enterococcus sulfureus ATCC 49903</name>
    <dbReference type="NCBI Taxonomy" id="1140003"/>
    <lineage>
        <taxon>Bacteria</taxon>
        <taxon>Bacillati</taxon>
        <taxon>Bacillota</taxon>
        <taxon>Bacilli</taxon>
        <taxon>Lactobacillales</taxon>
        <taxon>Enterococcaceae</taxon>
        <taxon>Enterococcus</taxon>
    </lineage>
</organism>
<comment type="caution">
    <text evidence="8">The sequence shown here is derived from an EMBL/GenBank/DDBJ whole genome shotgun (WGS) entry which is preliminary data.</text>
</comment>
<dbReference type="InterPro" id="IPR005249">
    <property type="entry name" value="YqeK"/>
</dbReference>
<dbReference type="GO" id="GO:0008803">
    <property type="term" value="F:bis(5'-nucleosyl)-tetraphosphatase (symmetrical) activity"/>
    <property type="evidence" value="ECO:0007669"/>
    <property type="project" value="UniProtKB-EC"/>
</dbReference>
<dbReference type="SUPFAM" id="SSF109604">
    <property type="entry name" value="HD-domain/PDEase-like"/>
    <property type="match status" value="1"/>
</dbReference>
<evidence type="ECO:0000256" key="6">
    <source>
        <dbReference type="ARBA" id="ARBA00049417"/>
    </source>
</evidence>
<keyword evidence="5" id="KW-0408">Iron</keyword>
<gene>
    <name evidence="8" type="ORF">I573_01464</name>
</gene>
<evidence type="ECO:0000313" key="9">
    <source>
        <dbReference type="Proteomes" id="UP000015961"/>
    </source>
</evidence>
<dbReference type="OrthoDB" id="9782134at2"/>
<dbReference type="GO" id="GO:0046872">
    <property type="term" value="F:metal ion binding"/>
    <property type="evidence" value="ECO:0007669"/>
    <property type="project" value="UniProtKB-KW"/>
</dbReference>
<protein>
    <recommendedName>
        <fullName evidence="1">bis(5'-nucleosyl)-tetraphosphatase (symmetrical)</fullName>
        <ecNumber evidence="1">3.6.1.41</ecNumber>
    </recommendedName>
</protein>
<dbReference type="InterPro" id="IPR006674">
    <property type="entry name" value="HD_domain"/>
</dbReference>
<feature type="domain" description="HD/PDEase" evidence="7">
    <location>
        <begin position="23"/>
        <end position="150"/>
    </location>
</feature>
<dbReference type="PANTHER" id="PTHR35795:SF1">
    <property type="entry name" value="BIS(5'-NUCLEOSYL)-TETRAPHOSPHATASE, SYMMETRICAL"/>
    <property type="match status" value="1"/>
</dbReference>
<dbReference type="NCBIfam" id="TIGR00488">
    <property type="entry name" value="bis(5'-nucleosyl)-tetraphosphatase (symmetrical) YqeK"/>
    <property type="match status" value="1"/>
</dbReference>
<name>S0L670_9ENTE</name>
<evidence type="ECO:0000256" key="1">
    <source>
        <dbReference type="ARBA" id="ARBA00012506"/>
    </source>
</evidence>
<dbReference type="EC" id="3.6.1.41" evidence="1"/>
<dbReference type="GO" id="GO:0000166">
    <property type="term" value="F:nucleotide binding"/>
    <property type="evidence" value="ECO:0007669"/>
    <property type="project" value="UniProtKB-KW"/>
</dbReference>
<evidence type="ECO:0000313" key="8">
    <source>
        <dbReference type="EMBL" id="EOT83739.1"/>
    </source>
</evidence>
<evidence type="ECO:0000256" key="3">
    <source>
        <dbReference type="ARBA" id="ARBA00022741"/>
    </source>
</evidence>
<dbReference type="SMART" id="SM00471">
    <property type="entry name" value="HDc"/>
    <property type="match status" value="1"/>
</dbReference>
<dbReference type="PATRIC" id="fig|1140003.3.peg.1173"/>
<keyword evidence="9" id="KW-1185">Reference proteome</keyword>
<dbReference type="InterPro" id="IPR051094">
    <property type="entry name" value="Diverse_Catalytic_Enzymes"/>
</dbReference>
<evidence type="ECO:0000256" key="4">
    <source>
        <dbReference type="ARBA" id="ARBA00022801"/>
    </source>
</evidence>
<dbReference type="Proteomes" id="UP000015961">
    <property type="component" value="Unassembled WGS sequence"/>
</dbReference>
<dbReference type="RefSeq" id="WP_016185668.1">
    <property type="nucleotide sequence ID" value="NZ_ASWO01000005.1"/>
</dbReference>
<dbReference type="CDD" id="cd00077">
    <property type="entry name" value="HDc"/>
    <property type="match status" value="1"/>
</dbReference>
<dbReference type="STRING" id="1140003.OMY_01216"/>
<reference evidence="8 9" key="1">
    <citation type="submission" date="2013-03" db="EMBL/GenBank/DDBJ databases">
        <title>The Genome Sequence of Enterococcus sulfureus ATCC_49903 (PacBio/Illumina hybrid assembly).</title>
        <authorList>
            <consortium name="The Broad Institute Genomics Platform"/>
            <consortium name="The Broad Institute Genome Sequencing Center for Infectious Disease"/>
            <person name="Earl A."/>
            <person name="Russ C."/>
            <person name="Gilmore M."/>
            <person name="Surin D."/>
            <person name="Walker B."/>
            <person name="Young S."/>
            <person name="Zeng Q."/>
            <person name="Gargeya S."/>
            <person name="Fitzgerald M."/>
            <person name="Haas B."/>
            <person name="Abouelleil A."/>
            <person name="Allen A.W."/>
            <person name="Alvarado L."/>
            <person name="Arachchi H.M."/>
            <person name="Berlin A.M."/>
            <person name="Chapman S.B."/>
            <person name="Gainer-Dewar J."/>
            <person name="Goldberg J."/>
            <person name="Griggs A."/>
            <person name="Gujja S."/>
            <person name="Hansen M."/>
            <person name="Howarth C."/>
            <person name="Imamovic A."/>
            <person name="Ireland A."/>
            <person name="Larimer J."/>
            <person name="McCowan C."/>
            <person name="Murphy C."/>
            <person name="Pearson M."/>
            <person name="Poon T.W."/>
            <person name="Priest M."/>
            <person name="Roberts A."/>
            <person name="Saif S."/>
            <person name="Shea T."/>
            <person name="Sisk P."/>
            <person name="Sykes S."/>
            <person name="Wortman J."/>
            <person name="Nusbaum C."/>
            <person name="Birren B."/>
        </authorList>
    </citation>
    <scope>NUCLEOTIDE SEQUENCE [LARGE SCALE GENOMIC DNA]</scope>
    <source>
        <strain evidence="8 9">ATCC 49903</strain>
    </source>
</reference>
<accession>S0L670</accession>
<evidence type="ECO:0000256" key="2">
    <source>
        <dbReference type="ARBA" id="ARBA00022723"/>
    </source>
</evidence>
<keyword evidence="2" id="KW-0479">Metal-binding</keyword>
<dbReference type="EMBL" id="ASWO01000005">
    <property type="protein sequence ID" value="EOT83739.1"/>
    <property type="molecule type" value="Genomic_DNA"/>
</dbReference>
<proteinExistence type="predicted"/>
<dbReference type="InterPro" id="IPR003607">
    <property type="entry name" value="HD/PDEase_dom"/>
</dbReference>
<sequence>MTNWQEYEQTTRRFLIEQVKAHVSPKRWQHILGVEESALELAKRYQVDLVQASSAALVHDYAKECSDEVFLEAIDTYQLDPELKQWTNEIWHGIVGAELIRRDLKIEDEAVLEAVRVHTTGAKEMSPLSQVLYVADYIEPNRQFPGVNEARELAKQDLTAAVAYETKHTLAFLIQKEVPIYPKTIETYNSWVAKRT</sequence>
<comment type="catalytic activity">
    <reaction evidence="6">
        <text>P(1),P(4)-bis(5'-adenosyl) tetraphosphate + H2O = 2 ADP + 2 H(+)</text>
        <dbReference type="Rhea" id="RHEA:24252"/>
        <dbReference type="ChEBI" id="CHEBI:15377"/>
        <dbReference type="ChEBI" id="CHEBI:15378"/>
        <dbReference type="ChEBI" id="CHEBI:58141"/>
        <dbReference type="ChEBI" id="CHEBI:456216"/>
        <dbReference type="EC" id="3.6.1.41"/>
    </reaction>
</comment>
<keyword evidence="3" id="KW-0547">Nucleotide-binding</keyword>
<evidence type="ECO:0000259" key="7">
    <source>
        <dbReference type="SMART" id="SM00471"/>
    </source>
</evidence>
<evidence type="ECO:0000256" key="5">
    <source>
        <dbReference type="ARBA" id="ARBA00023004"/>
    </source>
</evidence>
<dbReference type="PANTHER" id="PTHR35795">
    <property type="entry name" value="SLR1885 PROTEIN"/>
    <property type="match status" value="1"/>
</dbReference>
<keyword evidence="4" id="KW-0378">Hydrolase</keyword>
<dbReference type="eggNOG" id="COG1713">
    <property type="taxonomic scope" value="Bacteria"/>
</dbReference>
<dbReference type="Pfam" id="PF01966">
    <property type="entry name" value="HD"/>
    <property type="match status" value="1"/>
</dbReference>
<dbReference type="Gene3D" id="1.10.3210.10">
    <property type="entry name" value="Hypothetical protein af1432"/>
    <property type="match status" value="1"/>
</dbReference>